<accession>A0A7W8CYV3</accession>
<evidence type="ECO:0000256" key="6">
    <source>
        <dbReference type="ARBA" id="ARBA00044538"/>
    </source>
</evidence>
<dbReference type="CDD" id="cd16332">
    <property type="entry name" value="Prp-like"/>
    <property type="match status" value="1"/>
</dbReference>
<evidence type="ECO:0000313" key="7">
    <source>
        <dbReference type="EMBL" id="MBB5183901.1"/>
    </source>
</evidence>
<keyword evidence="4" id="KW-0788">Thiol protease</keyword>
<dbReference type="SUPFAM" id="SSF118010">
    <property type="entry name" value="TM1457-like"/>
    <property type="match status" value="1"/>
</dbReference>
<dbReference type="InterPro" id="IPR007422">
    <property type="entry name" value="Peptidase_Prp"/>
</dbReference>
<evidence type="ECO:0000256" key="4">
    <source>
        <dbReference type="ARBA" id="ARBA00022807"/>
    </source>
</evidence>
<dbReference type="GO" id="GO:0006508">
    <property type="term" value="P:proteolysis"/>
    <property type="evidence" value="ECO:0007669"/>
    <property type="project" value="UniProtKB-KW"/>
</dbReference>
<proteinExistence type="inferred from homology"/>
<dbReference type="GO" id="GO:0042254">
    <property type="term" value="P:ribosome biogenesis"/>
    <property type="evidence" value="ECO:0007669"/>
    <property type="project" value="UniProtKB-KW"/>
</dbReference>
<dbReference type="Proteomes" id="UP000539953">
    <property type="component" value="Unassembled WGS sequence"/>
</dbReference>
<sequence length="104" mass="11157">MIRVHAQTKDHCPDLIVISGHAGAAADAPDLICAEVSAVSIGTLNALDIQCPGSCDLQMDTGYVSIKVRKPNDTVNVILNTLMIQLQMIADAHSEYVQIEKVEV</sequence>
<name>A0A7W8CYV3_9FIRM</name>
<dbReference type="RefSeq" id="WP_183329196.1">
    <property type="nucleotide sequence ID" value="NZ_JACHHK010000010.1"/>
</dbReference>
<keyword evidence="8" id="KW-1185">Reference proteome</keyword>
<dbReference type="Pfam" id="PF04327">
    <property type="entry name" value="Peptidase_Prp"/>
    <property type="match status" value="1"/>
</dbReference>
<keyword evidence="3" id="KW-0378">Hydrolase</keyword>
<evidence type="ECO:0000256" key="5">
    <source>
        <dbReference type="ARBA" id="ARBA00044503"/>
    </source>
</evidence>
<comment type="similarity">
    <text evidence="5">Belongs to the Prp family.</text>
</comment>
<protein>
    <recommendedName>
        <fullName evidence="6">Ribosomal processing cysteine protease Prp</fullName>
    </recommendedName>
</protein>
<dbReference type="InterPro" id="IPR036764">
    <property type="entry name" value="Peptidase_Prp_sf"/>
</dbReference>
<keyword evidence="2" id="KW-0645">Protease</keyword>
<evidence type="ECO:0000313" key="8">
    <source>
        <dbReference type="Proteomes" id="UP000539953"/>
    </source>
</evidence>
<gene>
    <name evidence="7" type="ORF">HNQ47_001949</name>
</gene>
<reference evidence="7 8" key="1">
    <citation type="submission" date="2020-08" db="EMBL/GenBank/DDBJ databases">
        <title>Genomic Encyclopedia of Type Strains, Phase IV (KMG-IV): sequencing the most valuable type-strain genomes for metagenomic binning, comparative biology and taxonomic classification.</title>
        <authorList>
            <person name="Goeker M."/>
        </authorList>
    </citation>
    <scope>NUCLEOTIDE SEQUENCE [LARGE SCALE GENOMIC DNA]</scope>
    <source>
        <strain evidence="7 8">DSM 25799</strain>
    </source>
</reference>
<evidence type="ECO:0000256" key="1">
    <source>
        <dbReference type="ARBA" id="ARBA00022517"/>
    </source>
</evidence>
<comment type="caution">
    <text evidence="7">The sequence shown here is derived from an EMBL/GenBank/DDBJ whole genome shotgun (WGS) entry which is preliminary data.</text>
</comment>
<evidence type="ECO:0000256" key="3">
    <source>
        <dbReference type="ARBA" id="ARBA00022801"/>
    </source>
</evidence>
<dbReference type="EMBL" id="JACHHK010000010">
    <property type="protein sequence ID" value="MBB5183901.1"/>
    <property type="molecule type" value="Genomic_DNA"/>
</dbReference>
<dbReference type="GO" id="GO:0008234">
    <property type="term" value="F:cysteine-type peptidase activity"/>
    <property type="evidence" value="ECO:0007669"/>
    <property type="project" value="UniProtKB-KW"/>
</dbReference>
<dbReference type="PANTHER" id="PTHR39178:SF1">
    <property type="entry name" value="RIBOSOMAL-PROCESSING CYSTEINE PROTEASE PRP"/>
    <property type="match status" value="1"/>
</dbReference>
<dbReference type="PANTHER" id="PTHR39178">
    <property type="entry name" value="HYPOTHETICAL RIBOSOME-ASSOCIATED PROTEIN"/>
    <property type="match status" value="1"/>
</dbReference>
<dbReference type="Gene3D" id="3.30.70.1490">
    <property type="entry name" value="Cysteine protease Prp"/>
    <property type="match status" value="1"/>
</dbReference>
<dbReference type="AlphaFoldDB" id="A0A7W8CYV3"/>
<organism evidence="7 8">
    <name type="scientific">Catenisphaera adipataccumulans</name>
    <dbReference type="NCBI Taxonomy" id="700500"/>
    <lineage>
        <taxon>Bacteria</taxon>
        <taxon>Bacillati</taxon>
        <taxon>Bacillota</taxon>
        <taxon>Erysipelotrichia</taxon>
        <taxon>Erysipelotrichales</taxon>
        <taxon>Erysipelotrichaceae</taxon>
        <taxon>Catenisphaera</taxon>
    </lineage>
</organism>
<keyword evidence="1" id="KW-0690">Ribosome biogenesis</keyword>
<evidence type="ECO:0000256" key="2">
    <source>
        <dbReference type="ARBA" id="ARBA00022670"/>
    </source>
</evidence>